<comment type="caution">
    <text evidence="1">The sequence shown here is derived from an EMBL/GenBank/DDBJ whole genome shotgun (WGS) entry which is preliminary data.</text>
</comment>
<gene>
    <name evidence="1" type="ORF">C8N29_10452</name>
</gene>
<organism evidence="1 2">
    <name type="scientific">Agitococcus lubricus</name>
    <dbReference type="NCBI Taxonomy" id="1077255"/>
    <lineage>
        <taxon>Bacteria</taxon>
        <taxon>Pseudomonadati</taxon>
        <taxon>Pseudomonadota</taxon>
        <taxon>Gammaproteobacteria</taxon>
        <taxon>Moraxellales</taxon>
        <taxon>Moraxellaceae</taxon>
        <taxon>Agitococcus</taxon>
    </lineage>
</organism>
<dbReference type="InterPro" id="IPR045758">
    <property type="entry name" value="AdeT1/2"/>
</dbReference>
<sequence>MFGRLLRVLSVYVLSSYSVFSYGQSLCVFDVLGVQGPFYGAMREYATQANKWQVTLELRAYKDEQQLYDDYQQGHCDAALMTGIRVRDFNLFSSSIEAIGAIQNYPQLRATIDTLSRPEAAKLLSGDGHEVGGILPVGSVFLFLNDRAINSVDKLRGKKVAVLDHDIVQIKLAERLGFQALASDIQHFASKFNEGITDLAVSPALAYLPLELYQGVGNKGLVLNMPIAQLSLQVLLKQDKFPTGFGQQSRRYFASQFEQFLKPIIKAEEEILYFFPAPDGEYENYQQLLRNARISLTADGIYDKKMMALLKKIRCQQAPQTNECADTQE</sequence>
<dbReference type="Proteomes" id="UP000244223">
    <property type="component" value="Unassembled WGS sequence"/>
</dbReference>
<dbReference type="OrthoDB" id="7820733at2"/>
<name>A0A2T5J103_9GAMM</name>
<dbReference type="EMBL" id="QAON01000004">
    <property type="protein sequence ID" value="PTQ90014.1"/>
    <property type="molecule type" value="Genomic_DNA"/>
</dbReference>
<accession>A0A2T5J103</accession>
<dbReference type="AlphaFoldDB" id="A0A2T5J103"/>
<dbReference type="Gene3D" id="3.40.190.170">
    <property type="entry name" value="Bacterial extracellular solute-binding protein, family 7"/>
    <property type="match status" value="1"/>
</dbReference>
<dbReference type="InterPro" id="IPR038404">
    <property type="entry name" value="TRAP_DctP_sf"/>
</dbReference>
<reference evidence="1 2" key="1">
    <citation type="submission" date="2018-04" db="EMBL/GenBank/DDBJ databases">
        <title>Genomic Encyclopedia of Archaeal and Bacterial Type Strains, Phase II (KMG-II): from individual species to whole genera.</title>
        <authorList>
            <person name="Goeker M."/>
        </authorList>
    </citation>
    <scope>NUCLEOTIDE SEQUENCE [LARGE SCALE GENOMIC DNA]</scope>
    <source>
        <strain evidence="1 2">DSM 5822</strain>
    </source>
</reference>
<dbReference type="Pfam" id="PF19582">
    <property type="entry name" value="AdeT1_2"/>
    <property type="match status" value="1"/>
</dbReference>
<protein>
    <recommendedName>
        <fullName evidence="3">TRAP-type C4-dicarboxylate transport system substrate-binding protein</fullName>
    </recommendedName>
</protein>
<proteinExistence type="predicted"/>
<evidence type="ECO:0000313" key="1">
    <source>
        <dbReference type="EMBL" id="PTQ90014.1"/>
    </source>
</evidence>
<dbReference type="RefSeq" id="WP_107865019.1">
    <property type="nucleotide sequence ID" value="NZ_QAON01000004.1"/>
</dbReference>
<keyword evidence="2" id="KW-1185">Reference proteome</keyword>
<evidence type="ECO:0008006" key="3">
    <source>
        <dbReference type="Google" id="ProtNLM"/>
    </source>
</evidence>
<evidence type="ECO:0000313" key="2">
    <source>
        <dbReference type="Proteomes" id="UP000244223"/>
    </source>
</evidence>